<evidence type="ECO:0000256" key="1">
    <source>
        <dbReference type="SAM" id="MobiDB-lite"/>
    </source>
</evidence>
<name>A0ABP7G4N4_9ACTN</name>
<accession>A0ABP7G4N4</accession>
<comment type="caution">
    <text evidence="2">The sequence shown here is derived from an EMBL/GenBank/DDBJ whole genome shotgun (WGS) entry which is preliminary data.</text>
</comment>
<dbReference type="Proteomes" id="UP001499884">
    <property type="component" value="Unassembled WGS sequence"/>
</dbReference>
<evidence type="ECO:0000313" key="2">
    <source>
        <dbReference type="EMBL" id="GAA3756266.1"/>
    </source>
</evidence>
<proteinExistence type="predicted"/>
<sequence>MKNQPSNLASLERTARSQRSLSVCMPTGSAKEPGGSSQKNDIKVAGGGAVASWRDEDAGNCGSAPAAW</sequence>
<evidence type="ECO:0000313" key="3">
    <source>
        <dbReference type="Proteomes" id="UP001499884"/>
    </source>
</evidence>
<keyword evidence="3" id="KW-1185">Reference proteome</keyword>
<reference evidence="3" key="1">
    <citation type="journal article" date="2019" name="Int. J. Syst. Evol. Microbiol.">
        <title>The Global Catalogue of Microorganisms (GCM) 10K type strain sequencing project: providing services to taxonomists for standard genome sequencing and annotation.</title>
        <authorList>
            <consortium name="The Broad Institute Genomics Platform"/>
            <consortium name="The Broad Institute Genome Sequencing Center for Infectious Disease"/>
            <person name="Wu L."/>
            <person name="Ma J."/>
        </authorList>
    </citation>
    <scope>NUCLEOTIDE SEQUENCE [LARGE SCALE GENOMIC DNA]</scope>
    <source>
        <strain evidence="3">JCM 30846</strain>
    </source>
</reference>
<feature type="region of interest" description="Disordered" evidence="1">
    <location>
        <begin position="1"/>
        <end position="68"/>
    </location>
</feature>
<gene>
    <name evidence="2" type="ORF">GCM10023082_59210</name>
</gene>
<organism evidence="2 3">
    <name type="scientific">Streptomyces tremellae</name>
    <dbReference type="NCBI Taxonomy" id="1124239"/>
    <lineage>
        <taxon>Bacteria</taxon>
        <taxon>Bacillati</taxon>
        <taxon>Actinomycetota</taxon>
        <taxon>Actinomycetes</taxon>
        <taxon>Kitasatosporales</taxon>
        <taxon>Streptomycetaceae</taxon>
        <taxon>Streptomyces</taxon>
    </lineage>
</organism>
<dbReference type="EMBL" id="BAABEP010000069">
    <property type="protein sequence ID" value="GAA3756266.1"/>
    <property type="molecule type" value="Genomic_DNA"/>
</dbReference>
<protein>
    <submittedName>
        <fullName evidence="2">Uncharacterized protein</fullName>
    </submittedName>
</protein>